<dbReference type="InterPro" id="IPR050630">
    <property type="entry name" value="WD_repeat_EMAP"/>
</dbReference>
<dbReference type="Pfam" id="PF03451">
    <property type="entry name" value="HELP"/>
    <property type="match status" value="1"/>
</dbReference>
<keyword evidence="9" id="KW-1185">Reference proteome</keyword>
<dbReference type="PROSITE" id="PS50082">
    <property type="entry name" value="WD_REPEATS_2"/>
    <property type="match status" value="2"/>
</dbReference>
<keyword evidence="3" id="KW-0677">Repeat</keyword>
<dbReference type="SUPFAM" id="SSF50998">
    <property type="entry name" value="Quinoprotein alcohol dehydrogenase-like"/>
    <property type="match status" value="1"/>
</dbReference>
<evidence type="ECO:0000256" key="5">
    <source>
        <dbReference type="SAM" id="MobiDB-lite"/>
    </source>
</evidence>
<feature type="compositionally biased region" description="Basic and acidic residues" evidence="5">
    <location>
        <begin position="19"/>
        <end position="35"/>
    </location>
</feature>
<evidence type="ECO:0000259" key="7">
    <source>
        <dbReference type="Pfam" id="PF23414"/>
    </source>
</evidence>
<gene>
    <name evidence="8" type="ORF">O9G_004473</name>
</gene>
<accession>A0A075B2T6</accession>
<dbReference type="InterPro" id="IPR055442">
    <property type="entry name" value="Beta-prop_EML-like_2nd"/>
</dbReference>
<dbReference type="SMART" id="SM00320">
    <property type="entry name" value="WD40"/>
    <property type="match status" value="12"/>
</dbReference>
<evidence type="ECO:0000256" key="2">
    <source>
        <dbReference type="ARBA" id="ARBA00022574"/>
    </source>
</evidence>
<feature type="domain" description="EML-like second beta-propeller" evidence="7">
    <location>
        <begin position="426"/>
        <end position="691"/>
    </location>
</feature>
<evidence type="ECO:0000259" key="6">
    <source>
        <dbReference type="Pfam" id="PF23409"/>
    </source>
</evidence>
<feature type="repeat" description="WD" evidence="4">
    <location>
        <begin position="547"/>
        <end position="588"/>
    </location>
</feature>
<dbReference type="GO" id="GO:0008017">
    <property type="term" value="F:microtubule binding"/>
    <property type="evidence" value="ECO:0007669"/>
    <property type="project" value="TreeGrafter"/>
</dbReference>
<name>A0A075B2T6_ROZAC</name>
<evidence type="ECO:0000256" key="1">
    <source>
        <dbReference type="ARBA" id="ARBA00006489"/>
    </source>
</evidence>
<dbReference type="AlphaFoldDB" id="A0A075B2T6"/>
<dbReference type="HOGENOM" id="CLU_011754_2_0_1"/>
<dbReference type="InterPro" id="IPR015943">
    <property type="entry name" value="WD40/YVTN_repeat-like_dom_sf"/>
</dbReference>
<dbReference type="SUPFAM" id="SSF50978">
    <property type="entry name" value="WD40 repeat-like"/>
    <property type="match status" value="1"/>
</dbReference>
<dbReference type="Proteomes" id="UP000030755">
    <property type="component" value="Unassembled WGS sequence"/>
</dbReference>
<comment type="similarity">
    <text evidence="1">Belongs to the WD repeat EMAP family.</text>
</comment>
<feature type="repeat" description="WD" evidence="4">
    <location>
        <begin position="657"/>
        <end position="692"/>
    </location>
</feature>
<protein>
    <submittedName>
        <fullName evidence="8">Quinonprotein alcohol dehydrogenase-like superfamily domain-containing protein</fullName>
    </submittedName>
</protein>
<dbReference type="OMA" id="DIQWFTH"/>
<dbReference type="InterPro" id="IPR005108">
    <property type="entry name" value="HELP"/>
</dbReference>
<reference evidence="8 9" key="1">
    <citation type="journal article" date="2013" name="Curr. Biol.">
        <title>Shared signatures of parasitism and phylogenomics unite Cryptomycota and microsporidia.</title>
        <authorList>
            <person name="James T.Y."/>
            <person name="Pelin A."/>
            <person name="Bonen L."/>
            <person name="Ahrendt S."/>
            <person name="Sain D."/>
            <person name="Corradi N."/>
            <person name="Stajich J.E."/>
        </authorList>
    </citation>
    <scope>NUCLEOTIDE SEQUENCE [LARGE SCALE GENOMIC DNA]</scope>
    <source>
        <strain evidence="8 9">CSF55</strain>
    </source>
</reference>
<evidence type="ECO:0000313" key="8">
    <source>
        <dbReference type="EMBL" id="EPZ36884.1"/>
    </source>
</evidence>
<dbReference type="InterPro" id="IPR001680">
    <property type="entry name" value="WD40_rpt"/>
</dbReference>
<feature type="region of interest" description="Disordered" evidence="5">
    <location>
        <begin position="1"/>
        <end position="66"/>
    </location>
</feature>
<proteinExistence type="inferred from homology"/>
<organism evidence="8 9">
    <name type="scientific">Rozella allomycis (strain CSF55)</name>
    <dbReference type="NCBI Taxonomy" id="988480"/>
    <lineage>
        <taxon>Eukaryota</taxon>
        <taxon>Fungi</taxon>
        <taxon>Fungi incertae sedis</taxon>
        <taxon>Cryptomycota</taxon>
        <taxon>Cryptomycota incertae sedis</taxon>
        <taxon>Rozella</taxon>
    </lineage>
</organism>
<feature type="domain" description="EML-like first beta-propeller" evidence="6">
    <location>
        <begin position="141"/>
        <end position="375"/>
    </location>
</feature>
<dbReference type="STRING" id="988480.A0A075B2T6"/>
<dbReference type="FunFam" id="2.130.10.10:FF:000320">
    <property type="entry name" value="echinoderm microtubule-associated protein-like 6"/>
    <property type="match status" value="1"/>
</dbReference>
<dbReference type="Pfam" id="PF23409">
    <property type="entry name" value="Beta-prop_EML"/>
    <property type="match status" value="1"/>
</dbReference>
<dbReference type="PANTHER" id="PTHR13720:SF33">
    <property type="entry name" value="HELP DOMAIN-CONTAINING PROTEIN"/>
    <property type="match status" value="1"/>
</dbReference>
<evidence type="ECO:0000256" key="4">
    <source>
        <dbReference type="PROSITE-ProRule" id="PRU00221"/>
    </source>
</evidence>
<feature type="compositionally biased region" description="Acidic residues" evidence="5">
    <location>
        <begin position="36"/>
        <end position="46"/>
    </location>
</feature>
<dbReference type="Pfam" id="PF23414">
    <property type="entry name" value="Beta-prop_EML_2"/>
    <property type="match status" value="1"/>
</dbReference>
<dbReference type="PANTHER" id="PTHR13720">
    <property type="entry name" value="WD-40 REPEAT PROTEIN"/>
    <property type="match status" value="1"/>
</dbReference>
<dbReference type="InterPro" id="IPR036322">
    <property type="entry name" value="WD40_repeat_dom_sf"/>
</dbReference>
<dbReference type="PROSITE" id="PS50294">
    <property type="entry name" value="WD_REPEATS_REGION"/>
    <property type="match status" value="2"/>
</dbReference>
<dbReference type="EMBL" id="KE560403">
    <property type="protein sequence ID" value="EPZ36884.1"/>
    <property type="molecule type" value="Genomic_DNA"/>
</dbReference>
<sequence>MPISIPCSGSDLEQASKIQEPKFKKNNEKDLKLEPSEIEEIESSDDDPGHVAKHGPRKYNPKESKPKISLKDTWKHEIITPHDYKQQKNITHVAKKLNLNYIYGYRIKKCRNNLFFSRKKSDRVIYPAAGCVVFMDIKERKQIFYTHHTDDVVSIAYHPESGLIASGQVGEEPSIHIYSEASQVVDQSIPTIKILTTDKVRAICSLTFSPSGKYLVAVGDDDNHTIFIYDWERNSYPICKVHGHSQRILNVAFNPLSNYEFITVGEKLYKFWSFNDTNQELSGKNGIFGDKNKISTLLSIAHITDSMVATGTTSGNILIWKDHKVFKSIPAHDGPVHNILYHGDMLLTGGGDCLINTFNMTYEKINCIDLKNVGTIKERQAVRSFDFLGSELVVGFEDSTLSLVDHKTGSSKVFMNGHRGIEAQEIWGLSVNPDDKNTFASCSDDGTLRTWNTVSHTMIHSTKFDAKVKCCEYNNKGVILAAGLDNGQVVCINSHKLDVLFTIKDSTSPITEVKFSPDGTRLAVCSKNFAINIYDSSKQPFVLKASLQGHTSHVIHVDFSSNGKYLISNSTDCEVLYWNLDSGTQEKKLSELKDISWATNTCTRSWATQGIWQSGMDATDINSCDVDTSKKVIASGDDFGVVRIFNFPADQKLFQEYKRHSALVTNVRFTKDGKTLLSAGGMDSCLMEWSVN</sequence>
<dbReference type="Gene3D" id="2.130.10.10">
    <property type="entry name" value="YVTN repeat-like/Quinoprotein amine dehydrogenase"/>
    <property type="match status" value="2"/>
</dbReference>
<keyword evidence="2 4" id="KW-0853">WD repeat</keyword>
<dbReference type="InterPro" id="IPR011047">
    <property type="entry name" value="Quinoprotein_ADH-like_sf"/>
</dbReference>
<dbReference type="OrthoDB" id="10251741at2759"/>
<evidence type="ECO:0000256" key="3">
    <source>
        <dbReference type="ARBA" id="ARBA00022737"/>
    </source>
</evidence>
<dbReference type="InterPro" id="IPR055439">
    <property type="entry name" value="Beta-prop_EML_1st"/>
</dbReference>
<evidence type="ECO:0000313" key="9">
    <source>
        <dbReference type="Proteomes" id="UP000030755"/>
    </source>
</evidence>